<dbReference type="EMBL" id="JAGRRH010000019">
    <property type="protein sequence ID" value="KAG7348776.1"/>
    <property type="molecule type" value="Genomic_DNA"/>
</dbReference>
<feature type="compositionally biased region" description="Pro residues" evidence="1">
    <location>
        <begin position="90"/>
        <end position="111"/>
    </location>
</feature>
<feature type="region of interest" description="Disordered" evidence="1">
    <location>
        <begin position="482"/>
        <end position="571"/>
    </location>
</feature>
<feature type="region of interest" description="Disordered" evidence="1">
    <location>
        <begin position="163"/>
        <end position="190"/>
    </location>
</feature>
<feature type="compositionally biased region" description="Polar residues" evidence="1">
    <location>
        <begin position="482"/>
        <end position="496"/>
    </location>
</feature>
<dbReference type="AlphaFoldDB" id="A0A9K3PJ87"/>
<feature type="region of interest" description="Disordered" evidence="1">
    <location>
        <begin position="342"/>
        <end position="361"/>
    </location>
</feature>
<evidence type="ECO:0000313" key="2">
    <source>
        <dbReference type="EMBL" id="KAG7348776.1"/>
    </source>
</evidence>
<feature type="compositionally biased region" description="Low complexity" evidence="1">
    <location>
        <begin position="178"/>
        <end position="190"/>
    </location>
</feature>
<dbReference type="Proteomes" id="UP000693970">
    <property type="component" value="Unassembled WGS sequence"/>
</dbReference>
<name>A0A9K3PJ87_9STRA</name>
<proteinExistence type="predicted"/>
<feature type="region of interest" description="Disordered" evidence="1">
    <location>
        <begin position="13"/>
        <end position="118"/>
    </location>
</feature>
<gene>
    <name evidence="2" type="ORF">IV203_011373</name>
</gene>
<accession>A0A9K3PJ87</accession>
<keyword evidence="3" id="KW-1185">Reference proteome</keyword>
<organism evidence="2 3">
    <name type="scientific">Nitzschia inconspicua</name>
    <dbReference type="NCBI Taxonomy" id="303405"/>
    <lineage>
        <taxon>Eukaryota</taxon>
        <taxon>Sar</taxon>
        <taxon>Stramenopiles</taxon>
        <taxon>Ochrophyta</taxon>
        <taxon>Bacillariophyta</taxon>
        <taxon>Bacillariophyceae</taxon>
        <taxon>Bacillariophycidae</taxon>
        <taxon>Bacillariales</taxon>
        <taxon>Bacillariaceae</taxon>
        <taxon>Nitzschia</taxon>
    </lineage>
</organism>
<feature type="compositionally biased region" description="Low complexity" evidence="1">
    <location>
        <begin position="349"/>
        <end position="361"/>
    </location>
</feature>
<sequence>MHTLRVSNLFKLFDPNNSGATTVMSPSSAAPSVSPIINNNSKNNNNNGRDNKIGTRKSPRTSDISAQIPCPIWEPHDASSNGDEMESYGVPPPPPTMDPPPIPTDSSPHPPQRQKSGESFYELDKHDTNIQPPSTAAPVQVQDGKADIESGTELEGFCSVQEEVDGGGHNIPTKAGCSSNDMSSSTPPSLDISSVAKVRVLSNSQSGPLLPHEVLVDSDHKTKNASFLVRAVDKDESSRHRTLRNWSSANVSAPIMPTRKTSGHALQMGEEHEGMVLHDDPTDTFLSQRRKSFDDTLGPPVMPSRKVSVLDETRLPTRSKSCDGLESPTMTTRKMSFVAVKRTTDDHSSSNNNNNTDFSDFSMALKSGDTTKLSQNKSCPRRRSYDVNLDSPIMTSSTRTPATTAVIEKRIGSSYRNYNDDLVPCPRSCDALVVPVRRSSIVHETPSSNHACADSPSSPKIPNQKDFLVVKGLEDAVAFTSLNNDGDTVKSGGTRSSSREMPPLLPQRKASTSSTTSTLREVWAKSVTSASTAAGATPPSLPTRKPSTHFDAKELPEGNDGGDVDGDKKIE</sequence>
<feature type="region of interest" description="Disordered" evidence="1">
    <location>
        <begin position="125"/>
        <end position="144"/>
    </location>
</feature>
<feature type="compositionally biased region" description="Low complexity" evidence="1">
    <location>
        <begin position="20"/>
        <end position="47"/>
    </location>
</feature>
<comment type="caution">
    <text evidence="2">The sequence shown here is derived from an EMBL/GenBank/DDBJ whole genome shotgun (WGS) entry which is preliminary data.</text>
</comment>
<protein>
    <submittedName>
        <fullName evidence="2">Uncharacterized protein</fullName>
    </submittedName>
</protein>
<feature type="compositionally biased region" description="Polar residues" evidence="1">
    <location>
        <begin position="509"/>
        <end position="519"/>
    </location>
</feature>
<evidence type="ECO:0000256" key="1">
    <source>
        <dbReference type="SAM" id="MobiDB-lite"/>
    </source>
</evidence>
<reference evidence="2" key="2">
    <citation type="submission" date="2021-04" db="EMBL/GenBank/DDBJ databases">
        <authorList>
            <person name="Podell S."/>
        </authorList>
    </citation>
    <scope>NUCLEOTIDE SEQUENCE</scope>
    <source>
        <strain evidence="2">Hildebrandi</strain>
    </source>
</reference>
<evidence type="ECO:0000313" key="3">
    <source>
        <dbReference type="Proteomes" id="UP000693970"/>
    </source>
</evidence>
<feature type="compositionally biased region" description="Low complexity" evidence="1">
    <location>
        <begin position="526"/>
        <end position="538"/>
    </location>
</feature>
<reference evidence="2" key="1">
    <citation type="journal article" date="2021" name="Sci. Rep.">
        <title>Diploid genomic architecture of Nitzschia inconspicua, an elite biomass production diatom.</title>
        <authorList>
            <person name="Oliver A."/>
            <person name="Podell S."/>
            <person name="Pinowska A."/>
            <person name="Traller J.C."/>
            <person name="Smith S.R."/>
            <person name="McClure R."/>
            <person name="Beliaev A."/>
            <person name="Bohutskyi P."/>
            <person name="Hill E.A."/>
            <person name="Rabines A."/>
            <person name="Zheng H."/>
            <person name="Allen L.Z."/>
            <person name="Kuo A."/>
            <person name="Grigoriev I.V."/>
            <person name="Allen A.E."/>
            <person name="Hazlebeck D."/>
            <person name="Allen E.E."/>
        </authorList>
    </citation>
    <scope>NUCLEOTIDE SEQUENCE</scope>
    <source>
        <strain evidence="2">Hildebrandi</strain>
    </source>
</reference>